<evidence type="ECO:0000313" key="3">
    <source>
        <dbReference type="Proteomes" id="UP000502699"/>
    </source>
</evidence>
<evidence type="ECO:0000313" key="2">
    <source>
        <dbReference type="EMBL" id="QIK38458.1"/>
    </source>
</evidence>
<evidence type="ECO:0008006" key="4">
    <source>
        <dbReference type="Google" id="ProtNLM"/>
    </source>
</evidence>
<organism evidence="2 3">
    <name type="scientific">Caldichromatium japonicum</name>
    <dbReference type="NCBI Taxonomy" id="2699430"/>
    <lineage>
        <taxon>Bacteria</taxon>
        <taxon>Pseudomonadati</taxon>
        <taxon>Pseudomonadota</taxon>
        <taxon>Gammaproteobacteria</taxon>
        <taxon>Chromatiales</taxon>
        <taxon>Chromatiaceae</taxon>
        <taxon>Caldichromatium</taxon>
    </lineage>
</organism>
<dbReference type="EMBL" id="CP048029">
    <property type="protein sequence ID" value="QIK38458.1"/>
    <property type="molecule type" value="Genomic_DNA"/>
</dbReference>
<dbReference type="RefSeq" id="WP_166271215.1">
    <property type="nucleotide sequence ID" value="NZ_CP048029.1"/>
</dbReference>
<dbReference type="Proteomes" id="UP000502699">
    <property type="component" value="Chromosome"/>
</dbReference>
<accession>A0A6G7VF27</accession>
<feature type="chain" id="PRO_5026279784" description="SoxXA-binding protein" evidence="1">
    <location>
        <begin position="24"/>
        <end position="110"/>
    </location>
</feature>
<dbReference type="AlphaFoldDB" id="A0A6G7VF27"/>
<keyword evidence="1" id="KW-0732">Signal</keyword>
<dbReference type="KEGG" id="cjap:GWK36_11245"/>
<keyword evidence="3" id="KW-1185">Reference proteome</keyword>
<evidence type="ECO:0000256" key="1">
    <source>
        <dbReference type="SAM" id="SignalP"/>
    </source>
</evidence>
<reference evidence="3" key="1">
    <citation type="submission" date="2020-01" db="EMBL/GenBank/DDBJ databases">
        <title>Caldichromatium gen. nov., sp. nov., a thermophilic purple sulfur bacterium member of the family Chromatiaceae isolated from Nakabusa hot spring, Japan.</title>
        <authorList>
            <person name="Saini M.K."/>
            <person name="Hanada S."/>
            <person name="Tank M."/>
        </authorList>
    </citation>
    <scope>NUCLEOTIDE SEQUENCE [LARGE SCALE GENOMIC DNA]</scope>
    <source>
        <strain evidence="3">No.7</strain>
    </source>
</reference>
<feature type="signal peptide" evidence="1">
    <location>
        <begin position="1"/>
        <end position="23"/>
    </location>
</feature>
<proteinExistence type="predicted"/>
<name>A0A6G7VF27_9GAMM</name>
<protein>
    <recommendedName>
        <fullName evidence="4">SoxXA-binding protein</fullName>
    </recommendedName>
</protein>
<sequence length="110" mass="12199">MGHSTWVWAGLIILLMSNNSAWAEENTEVEQAIAAAEAARQRAASVGSEWRDTALLIARAKELARTGEIQQAIELADHARRQGELGYEQALREQHADFPAYVLSRSSQDH</sequence>
<gene>
    <name evidence="2" type="ORF">GWK36_11245</name>
</gene>